<gene>
    <name evidence="2" type="ORF">HMPREF9134_00276</name>
</gene>
<sequence length="171" mass="18455">MNSSYLRFLFASLLVIAIQTWVLSPIALFRVATPFIYPILLLLLPVGIGRISLLLHGFAIGCIIDMLGLTPGLHAAALTATAFVRPMLLGSMVDRDTPEQALPLYGTLRSGAFVLFSLLLLIHHIVLYALEAGAMIRGAYTLISLGAGYVFSWLLSLLALALLSSFVTSHD</sequence>
<feature type="transmembrane region" description="Helical" evidence="1">
    <location>
        <begin position="108"/>
        <end position="130"/>
    </location>
</feature>
<feature type="transmembrane region" description="Helical" evidence="1">
    <location>
        <begin position="7"/>
        <end position="29"/>
    </location>
</feature>
<dbReference type="AlphaFoldDB" id="L1NHP1"/>
<dbReference type="Proteomes" id="UP000010408">
    <property type="component" value="Unassembled WGS sequence"/>
</dbReference>
<dbReference type="HOGENOM" id="CLU_125324_1_0_10"/>
<protein>
    <submittedName>
        <fullName evidence="2">Putative rod shape-determining protein MreD</fullName>
    </submittedName>
</protein>
<feature type="transmembrane region" description="Helical" evidence="1">
    <location>
        <begin position="67"/>
        <end position="88"/>
    </location>
</feature>
<organism evidence="2 3">
    <name type="scientific">Porphyromonas catoniae F0037</name>
    <dbReference type="NCBI Taxonomy" id="1127696"/>
    <lineage>
        <taxon>Bacteria</taxon>
        <taxon>Pseudomonadati</taxon>
        <taxon>Bacteroidota</taxon>
        <taxon>Bacteroidia</taxon>
        <taxon>Bacteroidales</taxon>
        <taxon>Porphyromonadaceae</taxon>
        <taxon>Porphyromonas</taxon>
    </lineage>
</organism>
<comment type="caution">
    <text evidence="2">The sequence shown here is derived from an EMBL/GenBank/DDBJ whole genome shotgun (WGS) entry which is preliminary data.</text>
</comment>
<accession>L1NHP1</accession>
<keyword evidence="1" id="KW-1133">Transmembrane helix</keyword>
<dbReference type="STRING" id="1127696.HMPREF9134_00276"/>
<feature type="transmembrane region" description="Helical" evidence="1">
    <location>
        <begin position="35"/>
        <end position="55"/>
    </location>
</feature>
<name>L1NHP1_9PORP</name>
<evidence type="ECO:0000313" key="2">
    <source>
        <dbReference type="EMBL" id="EKY02732.1"/>
    </source>
</evidence>
<evidence type="ECO:0000256" key="1">
    <source>
        <dbReference type="SAM" id="Phobius"/>
    </source>
</evidence>
<proteinExistence type="predicted"/>
<dbReference type="PATRIC" id="fig|1127696.3.peg.227"/>
<keyword evidence="1" id="KW-0812">Transmembrane</keyword>
<dbReference type="RefSeq" id="WP_005468413.1">
    <property type="nucleotide sequence ID" value="NZ_KB291042.1"/>
</dbReference>
<evidence type="ECO:0000313" key="3">
    <source>
        <dbReference type="Proteomes" id="UP000010408"/>
    </source>
</evidence>
<dbReference type="EMBL" id="AMEQ01000011">
    <property type="protein sequence ID" value="EKY02732.1"/>
    <property type="molecule type" value="Genomic_DNA"/>
</dbReference>
<reference evidence="2 3" key="1">
    <citation type="submission" date="2012-05" db="EMBL/GenBank/DDBJ databases">
        <authorList>
            <person name="Weinstock G."/>
            <person name="Sodergren E."/>
            <person name="Lobos E.A."/>
            <person name="Fulton L."/>
            <person name="Fulton R."/>
            <person name="Courtney L."/>
            <person name="Fronick C."/>
            <person name="O'Laughlin M."/>
            <person name="Godfrey J."/>
            <person name="Wilson R.M."/>
            <person name="Miner T."/>
            <person name="Farmer C."/>
            <person name="Delehaunty K."/>
            <person name="Cordes M."/>
            <person name="Minx P."/>
            <person name="Tomlinson C."/>
            <person name="Chen J."/>
            <person name="Wollam A."/>
            <person name="Pepin K.H."/>
            <person name="Bhonagiri V."/>
            <person name="Zhang X."/>
            <person name="Suruliraj S."/>
            <person name="Warren W."/>
            <person name="Mitreva M."/>
            <person name="Mardis E.R."/>
            <person name="Wilson R.K."/>
        </authorList>
    </citation>
    <scope>NUCLEOTIDE SEQUENCE [LARGE SCALE GENOMIC DNA]</scope>
    <source>
        <strain evidence="2 3">F0037</strain>
    </source>
</reference>
<feature type="transmembrane region" description="Helical" evidence="1">
    <location>
        <begin position="142"/>
        <end position="167"/>
    </location>
</feature>
<keyword evidence="1" id="KW-0472">Membrane</keyword>